<keyword evidence="5" id="KW-1185">Reference proteome</keyword>
<protein>
    <submittedName>
        <fullName evidence="4">Response regulator receiver domain-containing protein</fullName>
    </submittedName>
</protein>
<dbReference type="SMART" id="SM00448">
    <property type="entry name" value="REC"/>
    <property type="match status" value="1"/>
</dbReference>
<evidence type="ECO:0000313" key="5">
    <source>
        <dbReference type="Proteomes" id="UP000190888"/>
    </source>
</evidence>
<feature type="modified residue" description="4-aspartylphosphate" evidence="2">
    <location>
        <position position="62"/>
    </location>
</feature>
<keyword evidence="1 2" id="KW-0597">Phosphoprotein</keyword>
<dbReference type="OrthoDB" id="678494at2"/>
<dbReference type="Pfam" id="PF00072">
    <property type="entry name" value="Response_reg"/>
    <property type="match status" value="1"/>
</dbReference>
<evidence type="ECO:0000313" key="4">
    <source>
        <dbReference type="EMBL" id="SKA13611.1"/>
    </source>
</evidence>
<evidence type="ECO:0000259" key="3">
    <source>
        <dbReference type="PROSITE" id="PS50110"/>
    </source>
</evidence>
<dbReference type="InterPro" id="IPR050595">
    <property type="entry name" value="Bact_response_regulator"/>
</dbReference>
<dbReference type="STRING" id="413434.SAMN04488132_111116"/>
<evidence type="ECO:0000256" key="1">
    <source>
        <dbReference type="ARBA" id="ARBA00022553"/>
    </source>
</evidence>
<proteinExistence type="predicted"/>
<feature type="domain" description="Response regulatory" evidence="3">
    <location>
        <begin position="6"/>
        <end position="129"/>
    </location>
</feature>
<dbReference type="PANTHER" id="PTHR44591">
    <property type="entry name" value="STRESS RESPONSE REGULATOR PROTEIN 1"/>
    <property type="match status" value="1"/>
</dbReference>
<dbReference type="SUPFAM" id="SSF52172">
    <property type="entry name" value="CheY-like"/>
    <property type="match status" value="1"/>
</dbReference>
<dbReference type="InterPro" id="IPR011006">
    <property type="entry name" value="CheY-like_superfamily"/>
</dbReference>
<dbReference type="Gene3D" id="3.40.50.2300">
    <property type="match status" value="1"/>
</dbReference>
<reference evidence="4 5" key="1">
    <citation type="submission" date="2017-02" db="EMBL/GenBank/DDBJ databases">
        <authorList>
            <person name="Peterson S.W."/>
        </authorList>
    </citation>
    <scope>NUCLEOTIDE SEQUENCE [LARGE SCALE GENOMIC DNA]</scope>
    <source>
        <strain evidence="4 5">DSM 22335</strain>
    </source>
</reference>
<gene>
    <name evidence="4" type="ORF">SAMN04488132_111116</name>
</gene>
<dbReference type="InterPro" id="IPR001789">
    <property type="entry name" value="Sig_transdc_resp-reg_receiver"/>
</dbReference>
<name>A0A1T4RD89_9BACT</name>
<dbReference type="EMBL" id="FUWH01000011">
    <property type="protein sequence ID" value="SKA13611.1"/>
    <property type="molecule type" value="Genomic_DNA"/>
</dbReference>
<evidence type="ECO:0000256" key="2">
    <source>
        <dbReference type="PROSITE-ProRule" id="PRU00169"/>
    </source>
</evidence>
<dbReference type="GO" id="GO:0000160">
    <property type="term" value="P:phosphorelay signal transduction system"/>
    <property type="evidence" value="ECO:0007669"/>
    <property type="project" value="InterPro"/>
</dbReference>
<dbReference type="RefSeq" id="WP_078832497.1">
    <property type="nucleotide sequence ID" value="NZ_FUWH01000011.1"/>
</dbReference>
<organism evidence="4 5">
    <name type="scientific">Sediminibacterium ginsengisoli</name>
    <dbReference type="NCBI Taxonomy" id="413434"/>
    <lineage>
        <taxon>Bacteria</taxon>
        <taxon>Pseudomonadati</taxon>
        <taxon>Bacteroidota</taxon>
        <taxon>Chitinophagia</taxon>
        <taxon>Chitinophagales</taxon>
        <taxon>Chitinophagaceae</taxon>
        <taxon>Sediminibacterium</taxon>
    </lineage>
</organism>
<sequence length="145" mass="16500">MKTINQFVIVDDDADDRYTMIQAFMQHGVSGSRFFEDGRLFLKWLNLIRTDRSSYPDFILLDYYMPSMSGECILKALKNDPAFASIPVLVYSSQMTSDKKTRLLEIGASGCLLKPFRDSEAITIAGDILYCIDRKRLPDPVSAIR</sequence>
<dbReference type="PANTHER" id="PTHR44591:SF3">
    <property type="entry name" value="RESPONSE REGULATORY DOMAIN-CONTAINING PROTEIN"/>
    <property type="match status" value="1"/>
</dbReference>
<accession>A0A1T4RD89</accession>
<dbReference type="AlphaFoldDB" id="A0A1T4RD89"/>
<dbReference type="Proteomes" id="UP000190888">
    <property type="component" value="Unassembled WGS sequence"/>
</dbReference>
<dbReference type="PROSITE" id="PS50110">
    <property type="entry name" value="RESPONSE_REGULATORY"/>
    <property type="match status" value="1"/>
</dbReference>